<dbReference type="PANTHER" id="PTHR47506">
    <property type="entry name" value="TRANSCRIPTIONAL REGULATORY PROTEIN"/>
    <property type="match status" value="1"/>
</dbReference>
<gene>
    <name evidence="6" type="ORF">J2X94_000303</name>
</gene>
<evidence type="ECO:0000256" key="2">
    <source>
        <dbReference type="ARBA" id="ARBA00023125"/>
    </source>
</evidence>
<evidence type="ECO:0000259" key="5">
    <source>
        <dbReference type="PROSITE" id="PS50977"/>
    </source>
</evidence>
<dbReference type="InterPro" id="IPR036271">
    <property type="entry name" value="Tet_transcr_reg_TetR-rel_C_sf"/>
</dbReference>
<evidence type="ECO:0000256" key="4">
    <source>
        <dbReference type="PROSITE-ProRule" id="PRU00335"/>
    </source>
</evidence>
<keyword evidence="1" id="KW-0805">Transcription regulation</keyword>
<feature type="domain" description="HTH tetR-type" evidence="5">
    <location>
        <begin position="6"/>
        <end position="66"/>
    </location>
</feature>
<dbReference type="Proteomes" id="UP001244623">
    <property type="component" value="Unassembled WGS sequence"/>
</dbReference>
<feature type="DNA-binding region" description="H-T-H motif" evidence="4">
    <location>
        <begin position="29"/>
        <end position="48"/>
    </location>
</feature>
<dbReference type="Gene3D" id="1.10.357.10">
    <property type="entry name" value="Tetracycline Repressor, domain 2"/>
    <property type="match status" value="1"/>
</dbReference>
<evidence type="ECO:0000256" key="3">
    <source>
        <dbReference type="ARBA" id="ARBA00023163"/>
    </source>
</evidence>
<protein>
    <submittedName>
        <fullName evidence="6">TetR/AcrR family transcriptional repressor of nem operon</fullName>
    </submittedName>
</protein>
<organism evidence="6 7">
    <name type="scientific">[Curtobacterium] plantarum</name>
    <dbReference type="NCBI Taxonomy" id="221276"/>
    <lineage>
        <taxon>Bacteria</taxon>
        <taxon>Pseudomonadati</taxon>
        <taxon>Pseudomonadota</taxon>
        <taxon>Gammaproteobacteria</taxon>
        <taxon>Enterobacterales</taxon>
        <taxon>Erwiniaceae</taxon>
        <taxon>Pantoea</taxon>
    </lineage>
</organism>
<dbReference type="EMBL" id="JAUSSJ010000001">
    <property type="protein sequence ID" value="MDQ0018175.1"/>
    <property type="molecule type" value="Genomic_DNA"/>
</dbReference>
<dbReference type="InterPro" id="IPR009057">
    <property type="entry name" value="Homeodomain-like_sf"/>
</dbReference>
<sequence>MSTERSQKAEEIMHHTRELLTSGGYNSFSYADLAERVQIRKSSIHHHFPGKAGLVQAVVSDYRQQAQAGMAATSQHFVGDALGEINSYVNFWATCIKENNSPFCICVTLAVELPVLPKEVAQEVSGHFADLTDWLTGVMSRGEKSGVFTLRENAATEAKSLMATVHGAIISARAFNNADVFLEIVKPAIGRLVKSH</sequence>
<dbReference type="PANTHER" id="PTHR47506:SF1">
    <property type="entry name" value="HTH-TYPE TRANSCRIPTIONAL REGULATOR YJDC"/>
    <property type="match status" value="1"/>
</dbReference>
<dbReference type="Pfam" id="PF00440">
    <property type="entry name" value="TetR_N"/>
    <property type="match status" value="1"/>
</dbReference>
<proteinExistence type="predicted"/>
<evidence type="ECO:0000256" key="1">
    <source>
        <dbReference type="ARBA" id="ARBA00023015"/>
    </source>
</evidence>
<accession>A0ABT9T3Y1</accession>
<dbReference type="InterPro" id="IPR001647">
    <property type="entry name" value="HTH_TetR"/>
</dbReference>
<dbReference type="PROSITE" id="PS50977">
    <property type="entry name" value="HTH_TETR_2"/>
    <property type="match status" value="1"/>
</dbReference>
<name>A0ABT9T3Y1_9GAMM</name>
<dbReference type="SUPFAM" id="SSF46689">
    <property type="entry name" value="Homeodomain-like"/>
    <property type="match status" value="1"/>
</dbReference>
<keyword evidence="3" id="KW-0804">Transcription</keyword>
<evidence type="ECO:0000313" key="7">
    <source>
        <dbReference type="Proteomes" id="UP001244623"/>
    </source>
</evidence>
<dbReference type="PRINTS" id="PR00455">
    <property type="entry name" value="HTHTETR"/>
</dbReference>
<comment type="caution">
    <text evidence="6">The sequence shown here is derived from an EMBL/GenBank/DDBJ whole genome shotgun (WGS) entry which is preliminary data.</text>
</comment>
<dbReference type="RefSeq" id="WP_061704200.1">
    <property type="nucleotide sequence ID" value="NZ_JAUSSJ010000001.1"/>
</dbReference>
<dbReference type="SUPFAM" id="SSF48498">
    <property type="entry name" value="Tetracyclin repressor-like, C-terminal domain"/>
    <property type="match status" value="1"/>
</dbReference>
<keyword evidence="7" id="KW-1185">Reference proteome</keyword>
<evidence type="ECO:0000313" key="6">
    <source>
        <dbReference type="EMBL" id="MDQ0018175.1"/>
    </source>
</evidence>
<reference evidence="6 7" key="1">
    <citation type="submission" date="2023-07" db="EMBL/GenBank/DDBJ databases">
        <title>Sorghum-associated microbial communities from plants grown in Nebraska, USA.</title>
        <authorList>
            <person name="Schachtman D."/>
        </authorList>
    </citation>
    <scope>NUCLEOTIDE SEQUENCE [LARGE SCALE GENOMIC DNA]</scope>
    <source>
        <strain evidence="6 7">CC49</strain>
    </source>
</reference>
<keyword evidence="2 4" id="KW-0238">DNA-binding</keyword>